<comment type="caution">
    <text evidence="2">The sequence shown here is derived from an EMBL/GenBank/DDBJ whole genome shotgun (WGS) entry which is preliminary data.</text>
</comment>
<sequence length="276" mass="29185">MPDLDLTALADAGAFVSQEHQEHLAGTFGMRTLSVDPAAGRVAFTDAAGARTVWRAHLLGTASPEDGTWLWAHENVNGFPDAFVQQSRRVRAFGRKHGVEQLAVPRLELDDELPGRLVRAVKALTGLTAHVTAPIGTGSTKAWLLVEDDALRLPPPTVARTVGVVMSGIAGTGVADHRRALTAWAEQRGAVVEPGEGVARVHVSDGTVRVRFDDADRIVGISTGRGSDERAVPGADPAPVPPTDTERPGSEPEAPAESPAEEAAPRRGWLARLLGR</sequence>
<organism evidence="2 3">
    <name type="scientific">Amnibacterium endophyticum</name>
    <dbReference type="NCBI Taxonomy" id="2109337"/>
    <lineage>
        <taxon>Bacteria</taxon>
        <taxon>Bacillati</taxon>
        <taxon>Actinomycetota</taxon>
        <taxon>Actinomycetes</taxon>
        <taxon>Micrococcales</taxon>
        <taxon>Microbacteriaceae</taxon>
        <taxon>Amnibacterium</taxon>
    </lineage>
</organism>
<dbReference type="EMBL" id="JBHUEA010000030">
    <property type="protein sequence ID" value="MFD1722852.1"/>
    <property type="molecule type" value="Genomic_DNA"/>
</dbReference>
<gene>
    <name evidence="2" type="ORF">ACFSBI_14960</name>
</gene>
<protein>
    <submittedName>
        <fullName evidence="2">DUF6882 domain-containing protein</fullName>
    </submittedName>
</protein>
<accession>A0ABW4LHT5</accession>
<dbReference type="RefSeq" id="WP_377936317.1">
    <property type="nucleotide sequence ID" value="NZ_JBHUEA010000030.1"/>
</dbReference>
<name>A0ABW4LHT5_9MICO</name>
<proteinExistence type="predicted"/>
<evidence type="ECO:0000313" key="3">
    <source>
        <dbReference type="Proteomes" id="UP001597347"/>
    </source>
</evidence>
<evidence type="ECO:0000313" key="2">
    <source>
        <dbReference type="EMBL" id="MFD1722852.1"/>
    </source>
</evidence>
<feature type="region of interest" description="Disordered" evidence="1">
    <location>
        <begin position="220"/>
        <end position="276"/>
    </location>
</feature>
<dbReference type="Pfam" id="PF21813">
    <property type="entry name" value="DUF6882"/>
    <property type="match status" value="1"/>
</dbReference>
<dbReference type="InterPro" id="IPR049249">
    <property type="entry name" value="DUF6882"/>
</dbReference>
<feature type="compositionally biased region" description="Low complexity" evidence="1">
    <location>
        <begin position="251"/>
        <end position="268"/>
    </location>
</feature>
<dbReference type="Proteomes" id="UP001597347">
    <property type="component" value="Unassembled WGS sequence"/>
</dbReference>
<keyword evidence="3" id="KW-1185">Reference proteome</keyword>
<reference evidence="3" key="1">
    <citation type="journal article" date="2019" name="Int. J. Syst. Evol. Microbiol.">
        <title>The Global Catalogue of Microorganisms (GCM) 10K type strain sequencing project: providing services to taxonomists for standard genome sequencing and annotation.</title>
        <authorList>
            <consortium name="The Broad Institute Genomics Platform"/>
            <consortium name="The Broad Institute Genome Sequencing Center for Infectious Disease"/>
            <person name="Wu L."/>
            <person name="Ma J."/>
        </authorList>
    </citation>
    <scope>NUCLEOTIDE SEQUENCE [LARGE SCALE GENOMIC DNA]</scope>
    <source>
        <strain evidence="3">CGMCC 1.12471</strain>
    </source>
</reference>
<evidence type="ECO:0000256" key="1">
    <source>
        <dbReference type="SAM" id="MobiDB-lite"/>
    </source>
</evidence>